<reference evidence="2" key="2">
    <citation type="submission" date="2021-04" db="EMBL/GenBank/DDBJ databases">
        <authorList>
            <person name="Gilroy R."/>
        </authorList>
    </citation>
    <scope>NUCLEOTIDE SEQUENCE</scope>
    <source>
        <strain evidence="2">ChiHjej13B12-24818</strain>
    </source>
</reference>
<dbReference type="AlphaFoldDB" id="A0A9D2LEQ1"/>
<keyword evidence="1" id="KW-0472">Membrane</keyword>
<dbReference type="PANTHER" id="PTHR34300">
    <property type="entry name" value="QUEUOSINE PRECURSOR TRANSPORTER-RELATED"/>
    <property type="match status" value="1"/>
</dbReference>
<comment type="similarity">
    <text evidence="1">Belongs to the vitamin uptake transporter (VUT/ECF) (TC 2.A.88) family. Q precursor transporter subfamily.</text>
</comment>
<feature type="transmembrane region" description="Helical" evidence="1">
    <location>
        <begin position="173"/>
        <end position="202"/>
    </location>
</feature>
<evidence type="ECO:0000313" key="2">
    <source>
        <dbReference type="EMBL" id="HJB11145.1"/>
    </source>
</evidence>
<comment type="function">
    <text evidence="1">Involved in the import of queuosine (Q) precursors, required for Q precursor salvage.</text>
</comment>
<evidence type="ECO:0000313" key="3">
    <source>
        <dbReference type="Proteomes" id="UP000823823"/>
    </source>
</evidence>
<feature type="transmembrane region" description="Helical" evidence="1">
    <location>
        <begin position="65"/>
        <end position="84"/>
    </location>
</feature>
<keyword evidence="1" id="KW-0813">Transport</keyword>
<dbReference type="GO" id="GO:0022857">
    <property type="term" value="F:transmembrane transporter activity"/>
    <property type="evidence" value="ECO:0007669"/>
    <property type="project" value="UniProtKB-UniRule"/>
</dbReference>
<gene>
    <name evidence="2" type="ORF">H9786_11570</name>
</gene>
<protein>
    <recommendedName>
        <fullName evidence="1">Probable queuosine precursor transporter</fullName>
        <shortName evidence="1">Q precursor transporter</shortName>
    </recommendedName>
</protein>
<evidence type="ECO:0000256" key="1">
    <source>
        <dbReference type="HAMAP-Rule" id="MF_02088"/>
    </source>
</evidence>
<accession>A0A9D2LEQ1</accession>
<keyword evidence="1" id="KW-1003">Cell membrane</keyword>
<feature type="transmembrane region" description="Helical" evidence="1">
    <location>
        <begin position="137"/>
        <end position="161"/>
    </location>
</feature>
<dbReference type="GO" id="GO:0005886">
    <property type="term" value="C:plasma membrane"/>
    <property type="evidence" value="ECO:0007669"/>
    <property type="project" value="UniProtKB-SubCell"/>
</dbReference>
<dbReference type="PANTHER" id="PTHR34300:SF2">
    <property type="entry name" value="QUEUOSINE PRECURSOR TRANSPORTER-RELATED"/>
    <property type="match status" value="1"/>
</dbReference>
<comment type="subcellular location">
    <subcellularLocation>
        <location evidence="1">Cell membrane</location>
        <topology evidence="1">Multi-pass membrane protein</topology>
    </subcellularLocation>
</comment>
<dbReference type="NCBIfam" id="TIGR00697">
    <property type="entry name" value="queuosine precursor transporter"/>
    <property type="match status" value="1"/>
</dbReference>
<dbReference type="InterPro" id="IPR003744">
    <property type="entry name" value="YhhQ"/>
</dbReference>
<dbReference type="EMBL" id="DWZH01000088">
    <property type="protein sequence ID" value="HJB11145.1"/>
    <property type="molecule type" value="Genomic_DNA"/>
</dbReference>
<proteinExistence type="inferred from homology"/>
<sequence>MNSAHRASIDSPPTSGRPVGAVYADRGHSHFDILLAAMVTVVILSGIGAAKGVSFGTVPGTGFEIITDGGFFLFPLAYVLGDIVTELYGPHAARRAILTSFAVSFAATLAYQVIIALPPFPDEYGMAKQGALELALGPVWIVVVAGLAGFLAGMSLNSLVVGRMKRRMGERGLIGRLFTASGLGELVDTIIFCTIASAAIGITTVEQWAQYTILGFLYKVIVQYAMVPVTSWVIRWLKRTDPTYQARLAESRSVPA</sequence>
<dbReference type="HAMAP" id="MF_02088">
    <property type="entry name" value="Q_prec_transport"/>
    <property type="match status" value="1"/>
</dbReference>
<feature type="transmembrane region" description="Helical" evidence="1">
    <location>
        <begin position="33"/>
        <end position="53"/>
    </location>
</feature>
<reference evidence="2" key="1">
    <citation type="journal article" date="2021" name="PeerJ">
        <title>Extensive microbial diversity within the chicken gut microbiome revealed by metagenomics and culture.</title>
        <authorList>
            <person name="Gilroy R."/>
            <person name="Ravi A."/>
            <person name="Getino M."/>
            <person name="Pursley I."/>
            <person name="Horton D.L."/>
            <person name="Alikhan N.F."/>
            <person name="Baker D."/>
            <person name="Gharbi K."/>
            <person name="Hall N."/>
            <person name="Watson M."/>
            <person name="Adriaenssens E.M."/>
            <person name="Foster-Nyarko E."/>
            <person name="Jarju S."/>
            <person name="Secka A."/>
            <person name="Antonio M."/>
            <person name="Oren A."/>
            <person name="Chaudhuri R.R."/>
            <person name="La Ragione R."/>
            <person name="Hildebrand F."/>
            <person name="Pallen M.J."/>
        </authorList>
    </citation>
    <scope>NUCLEOTIDE SEQUENCE</scope>
    <source>
        <strain evidence="2">ChiHjej13B12-24818</strain>
    </source>
</reference>
<keyword evidence="1" id="KW-0812">Transmembrane</keyword>
<feature type="transmembrane region" description="Helical" evidence="1">
    <location>
        <begin position="96"/>
        <end position="117"/>
    </location>
</feature>
<organism evidence="2 3">
    <name type="scientific">Candidatus Brachybacterium merdavium</name>
    <dbReference type="NCBI Taxonomy" id="2838513"/>
    <lineage>
        <taxon>Bacteria</taxon>
        <taxon>Bacillati</taxon>
        <taxon>Actinomycetota</taxon>
        <taxon>Actinomycetes</taxon>
        <taxon>Micrococcales</taxon>
        <taxon>Dermabacteraceae</taxon>
        <taxon>Brachybacterium</taxon>
    </lineage>
</organism>
<dbReference type="Proteomes" id="UP000823823">
    <property type="component" value="Unassembled WGS sequence"/>
</dbReference>
<name>A0A9D2LEQ1_9MICO</name>
<comment type="caution">
    <text evidence="2">The sequence shown here is derived from an EMBL/GenBank/DDBJ whole genome shotgun (WGS) entry which is preliminary data.</text>
</comment>
<dbReference type="Pfam" id="PF02592">
    <property type="entry name" value="Vut_1"/>
    <property type="match status" value="1"/>
</dbReference>
<keyword evidence="1" id="KW-1133">Transmembrane helix</keyword>
<feature type="transmembrane region" description="Helical" evidence="1">
    <location>
        <begin position="208"/>
        <end position="234"/>
    </location>
</feature>